<evidence type="ECO:0000259" key="7">
    <source>
        <dbReference type="SMART" id="SM00852"/>
    </source>
</evidence>
<accession>A0A1I4N8Z6</accession>
<dbReference type="NCBIfam" id="TIGR00177">
    <property type="entry name" value="molyb_syn"/>
    <property type="match status" value="1"/>
</dbReference>
<dbReference type="GO" id="GO:0006777">
    <property type="term" value="P:Mo-molybdopterin cofactor biosynthetic process"/>
    <property type="evidence" value="ECO:0007669"/>
    <property type="project" value="UniProtKB-UniRule"/>
</dbReference>
<dbReference type="GO" id="GO:0016779">
    <property type="term" value="F:nucleotidyltransferase activity"/>
    <property type="evidence" value="ECO:0007669"/>
    <property type="project" value="UniProtKB-KW"/>
</dbReference>
<protein>
    <recommendedName>
        <fullName evidence="4 6">Molybdenum cofactor biosynthesis protein B</fullName>
    </recommendedName>
</protein>
<keyword evidence="8" id="KW-0808">Transferase</keyword>
<dbReference type="UniPathway" id="UPA00344"/>
<dbReference type="SMART" id="SM00852">
    <property type="entry name" value="MoCF_biosynth"/>
    <property type="match status" value="1"/>
</dbReference>
<evidence type="ECO:0000256" key="3">
    <source>
        <dbReference type="ARBA" id="ARBA00006112"/>
    </source>
</evidence>
<name>A0A1I4N8Z6_9BACI</name>
<proteinExistence type="inferred from homology"/>
<dbReference type="CDD" id="cd00886">
    <property type="entry name" value="MogA_MoaB"/>
    <property type="match status" value="1"/>
</dbReference>
<evidence type="ECO:0000313" key="9">
    <source>
        <dbReference type="Proteomes" id="UP000198565"/>
    </source>
</evidence>
<gene>
    <name evidence="8" type="ORF">SAMN04487943_10836</name>
</gene>
<dbReference type="InterPro" id="IPR012245">
    <property type="entry name" value="MoaB"/>
</dbReference>
<evidence type="ECO:0000256" key="6">
    <source>
        <dbReference type="PIRNR" id="PIRNR006443"/>
    </source>
</evidence>
<dbReference type="PROSITE" id="PS01078">
    <property type="entry name" value="MOCF_BIOSYNTHESIS_1"/>
    <property type="match status" value="1"/>
</dbReference>
<dbReference type="EMBL" id="FOTR01000008">
    <property type="protein sequence ID" value="SFM11991.1"/>
    <property type="molecule type" value="Genomic_DNA"/>
</dbReference>
<sequence>MLQTHKAEAPHTVSCKIITVSDTRTKETDKSGKLMHTYLEDNNHQVNAYDIVKDEQADIQQAIEKGIQQPDIDAILINGGTGIAKRDVTIEAVESMLDKELPGFGEIFRMLSYLEDIGSAAILSRATAGVVQDKAVFATPGSSGAVKLAMEKLIIPELGHVMREINKDL</sequence>
<dbReference type="STRING" id="334253.SAMN04487943_10836"/>
<feature type="domain" description="MoaB/Mog" evidence="7">
    <location>
        <begin position="16"/>
        <end position="161"/>
    </location>
</feature>
<dbReference type="PIRSF" id="PIRSF006443">
    <property type="entry name" value="MoaB"/>
    <property type="match status" value="1"/>
</dbReference>
<evidence type="ECO:0000256" key="2">
    <source>
        <dbReference type="ARBA" id="ARBA00005046"/>
    </source>
</evidence>
<comment type="function">
    <text evidence="1 6">May be involved in the biosynthesis of molybdopterin.</text>
</comment>
<dbReference type="PANTHER" id="PTHR43232">
    <property type="entry name" value="MOLYBDENUM COFACTOR BIOSYNTHESIS PROTEIN B"/>
    <property type="match status" value="1"/>
</dbReference>
<dbReference type="GO" id="GO:0005829">
    <property type="term" value="C:cytosol"/>
    <property type="evidence" value="ECO:0007669"/>
    <property type="project" value="TreeGrafter"/>
</dbReference>
<organism evidence="8 9">
    <name type="scientific">Gracilibacillus orientalis</name>
    <dbReference type="NCBI Taxonomy" id="334253"/>
    <lineage>
        <taxon>Bacteria</taxon>
        <taxon>Bacillati</taxon>
        <taxon>Bacillota</taxon>
        <taxon>Bacilli</taxon>
        <taxon>Bacillales</taxon>
        <taxon>Bacillaceae</taxon>
        <taxon>Gracilibacillus</taxon>
    </lineage>
</organism>
<dbReference type="InterPro" id="IPR001453">
    <property type="entry name" value="MoaB/Mog_dom"/>
</dbReference>
<comment type="similarity">
    <text evidence="3 6">Belongs to the MoaB/Mog family.</text>
</comment>
<dbReference type="Pfam" id="PF00994">
    <property type="entry name" value="MoCF_biosynth"/>
    <property type="match status" value="1"/>
</dbReference>
<dbReference type="OrthoDB" id="9784492at2"/>
<dbReference type="SUPFAM" id="SSF53218">
    <property type="entry name" value="Molybdenum cofactor biosynthesis proteins"/>
    <property type="match status" value="1"/>
</dbReference>
<evidence type="ECO:0000256" key="1">
    <source>
        <dbReference type="ARBA" id="ARBA00003487"/>
    </source>
</evidence>
<comment type="pathway">
    <text evidence="2 6">Cofactor biosynthesis; molybdopterin biosynthesis.</text>
</comment>
<keyword evidence="9" id="KW-1185">Reference proteome</keyword>
<evidence type="ECO:0000256" key="4">
    <source>
        <dbReference type="ARBA" id="ARBA00015262"/>
    </source>
</evidence>
<dbReference type="Gene3D" id="3.40.980.10">
    <property type="entry name" value="MoaB/Mog-like domain"/>
    <property type="match status" value="1"/>
</dbReference>
<dbReference type="InterPro" id="IPR008284">
    <property type="entry name" value="MoCF_biosynth_CS"/>
</dbReference>
<dbReference type="Proteomes" id="UP000198565">
    <property type="component" value="Unassembled WGS sequence"/>
</dbReference>
<keyword evidence="5 6" id="KW-0501">Molybdenum cofactor biosynthesis</keyword>
<dbReference type="InterPro" id="IPR036425">
    <property type="entry name" value="MoaB/Mog-like_dom_sf"/>
</dbReference>
<evidence type="ECO:0000256" key="5">
    <source>
        <dbReference type="ARBA" id="ARBA00023150"/>
    </source>
</evidence>
<dbReference type="FunFam" id="3.40.980.10:FF:000006">
    <property type="entry name" value="Molybdenum cofactor biosynthesis protein B"/>
    <property type="match status" value="1"/>
</dbReference>
<dbReference type="PANTHER" id="PTHR43232:SF2">
    <property type="entry name" value="MOLYBDENUM COFACTOR BIOSYNTHESIS PROTEIN B"/>
    <property type="match status" value="1"/>
</dbReference>
<evidence type="ECO:0000313" key="8">
    <source>
        <dbReference type="EMBL" id="SFM11991.1"/>
    </source>
</evidence>
<dbReference type="AlphaFoldDB" id="A0A1I4N8Z6"/>
<keyword evidence="8" id="KW-0548">Nucleotidyltransferase</keyword>
<reference evidence="9" key="1">
    <citation type="submission" date="2016-10" db="EMBL/GenBank/DDBJ databases">
        <authorList>
            <person name="Varghese N."/>
            <person name="Submissions S."/>
        </authorList>
    </citation>
    <scope>NUCLEOTIDE SEQUENCE [LARGE SCALE GENOMIC DNA]</scope>
    <source>
        <strain evidence="9">CGMCC 1.4250</strain>
    </source>
</reference>